<feature type="domain" description="FAD/NAD(P)-binding" evidence="2">
    <location>
        <begin position="219"/>
        <end position="330"/>
    </location>
</feature>
<dbReference type="PRINTS" id="PR00411">
    <property type="entry name" value="PNDRDTASEI"/>
</dbReference>
<evidence type="ECO:0000313" key="4">
    <source>
        <dbReference type="Proteomes" id="UP001320898"/>
    </source>
</evidence>
<dbReference type="InterPro" id="IPR023753">
    <property type="entry name" value="FAD/NAD-binding_dom"/>
</dbReference>
<accession>A0AAW5R0M5</accession>
<evidence type="ECO:0000259" key="2">
    <source>
        <dbReference type="Pfam" id="PF07992"/>
    </source>
</evidence>
<dbReference type="RefSeq" id="WP_261617412.1">
    <property type="nucleotide sequence ID" value="NZ_JALIDZ010000009.1"/>
</dbReference>
<dbReference type="EMBL" id="JALIDZ010000009">
    <property type="protein sequence ID" value="MCT8973830.1"/>
    <property type="molecule type" value="Genomic_DNA"/>
</dbReference>
<dbReference type="Gene3D" id="3.50.50.60">
    <property type="entry name" value="FAD/NAD(P)-binding domain"/>
    <property type="match status" value="3"/>
</dbReference>
<organism evidence="3 4">
    <name type="scientific">Microbaculum marinisediminis</name>
    <dbReference type="NCBI Taxonomy" id="2931392"/>
    <lineage>
        <taxon>Bacteria</taxon>
        <taxon>Pseudomonadati</taxon>
        <taxon>Pseudomonadota</taxon>
        <taxon>Alphaproteobacteria</taxon>
        <taxon>Hyphomicrobiales</taxon>
        <taxon>Tepidamorphaceae</taxon>
        <taxon>Microbaculum</taxon>
    </lineage>
</organism>
<reference evidence="3 4" key="1">
    <citation type="submission" date="2022-04" db="EMBL/GenBank/DDBJ databases">
        <authorList>
            <person name="Ye Y.-Q."/>
            <person name="Du Z.-J."/>
        </authorList>
    </citation>
    <scope>NUCLEOTIDE SEQUENCE [LARGE SCALE GENOMIC DNA]</scope>
    <source>
        <strain evidence="3 4">A6E488</strain>
    </source>
</reference>
<dbReference type="PANTHER" id="PTHR42949">
    <property type="entry name" value="ANAEROBIC GLYCEROL-3-PHOSPHATE DEHYDROGENASE SUBUNIT B"/>
    <property type="match status" value="1"/>
</dbReference>
<proteinExistence type="predicted"/>
<keyword evidence="1" id="KW-0560">Oxidoreductase</keyword>
<evidence type="ECO:0000313" key="3">
    <source>
        <dbReference type="EMBL" id="MCT8973830.1"/>
    </source>
</evidence>
<gene>
    <name evidence="3" type="ORF">MUB46_18345</name>
</gene>
<dbReference type="InterPro" id="IPR051691">
    <property type="entry name" value="Metab_Enz_Cyan_OpOx_G3PDH"/>
</dbReference>
<dbReference type="PRINTS" id="PR00368">
    <property type="entry name" value="FADPNR"/>
</dbReference>
<dbReference type="SUPFAM" id="SSF51905">
    <property type="entry name" value="FAD/NAD(P)-binding domain"/>
    <property type="match status" value="1"/>
</dbReference>
<dbReference type="Pfam" id="PF07992">
    <property type="entry name" value="Pyr_redox_2"/>
    <property type="match status" value="2"/>
</dbReference>
<dbReference type="GO" id="GO:0016491">
    <property type="term" value="F:oxidoreductase activity"/>
    <property type="evidence" value="ECO:0007669"/>
    <property type="project" value="UniProtKB-KW"/>
</dbReference>
<name>A0AAW5R0M5_9HYPH</name>
<protein>
    <submittedName>
        <fullName evidence="3">FAD-dependent oxidoreductase</fullName>
    </submittedName>
</protein>
<feature type="domain" description="FAD/NAD(P)-binding" evidence="2">
    <location>
        <begin position="4"/>
        <end position="113"/>
    </location>
</feature>
<dbReference type="AlphaFoldDB" id="A0AAW5R0M5"/>
<comment type="caution">
    <text evidence="3">The sequence shown here is derived from an EMBL/GenBank/DDBJ whole genome shotgun (WGS) entry which is preliminary data.</text>
</comment>
<evidence type="ECO:0000256" key="1">
    <source>
        <dbReference type="ARBA" id="ARBA00023002"/>
    </source>
</evidence>
<dbReference type="PANTHER" id="PTHR42949:SF3">
    <property type="entry name" value="ANAEROBIC GLYCEROL-3-PHOSPHATE DEHYDROGENASE SUBUNIT B"/>
    <property type="match status" value="1"/>
</dbReference>
<dbReference type="InterPro" id="IPR036188">
    <property type="entry name" value="FAD/NAD-bd_sf"/>
</dbReference>
<sequence>MSKPVLIVGGGPAGLSAAQSLAAAGQSVVMVDKAEFLGGAPIQSGYAKLVPSGLWAKDAIGGMVSRVEGDGNVTVHLNTTVKTFAGEPGDFTATLSDGTEVKAGATILATGFTHFDSVNKPEWGFGTYPDVVTTTQVEQMISSGKGVRCPSDGRKPDRVAILLCVGSRDRQIGREWCSKICCTVSSNLAMEIREELPQCNVYIYYMDIRTFGLYEDLYYWQSQEEHKVKYIKARIAEVTSDGKRLIVKGEDTLVKRPITIPFDMVVHAIGMDPNVDNMTLSAIFDVKLEKHGHIEKASAYSSMSHTSRPGVFVAGAATGPETIDDSIAQGQSAAMAALTLAHTPVREAAE</sequence>
<dbReference type="Proteomes" id="UP001320898">
    <property type="component" value="Unassembled WGS sequence"/>
</dbReference>
<keyword evidence="4" id="KW-1185">Reference proteome</keyword>